<comment type="similarity">
    <text evidence="4">Belongs to the caveolin family.</text>
</comment>
<feature type="transmembrane region" description="Helical" evidence="8">
    <location>
        <begin position="125"/>
        <end position="142"/>
    </location>
</feature>
<dbReference type="EMBL" id="LWCA01001225">
    <property type="protein sequence ID" value="OAF65598.1"/>
    <property type="molecule type" value="Genomic_DNA"/>
</dbReference>
<dbReference type="Pfam" id="PF01146">
    <property type="entry name" value="Caveolin"/>
    <property type="match status" value="1"/>
</dbReference>
<organism evidence="9 10">
    <name type="scientific">Intoshia linei</name>
    <dbReference type="NCBI Taxonomy" id="1819745"/>
    <lineage>
        <taxon>Eukaryota</taxon>
        <taxon>Metazoa</taxon>
        <taxon>Spiralia</taxon>
        <taxon>Lophotrochozoa</taxon>
        <taxon>Mesozoa</taxon>
        <taxon>Orthonectida</taxon>
        <taxon>Rhopaluridae</taxon>
        <taxon>Intoshia</taxon>
    </lineage>
</organism>
<dbReference type="GO" id="GO:0070836">
    <property type="term" value="P:caveola assembly"/>
    <property type="evidence" value="ECO:0007669"/>
    <property type="project" value="InterPro"/>
</dbReference>
<feature type="transmembrane region" description="Helical" evidence="8">
    <location>
        <begin position="348"/>
        <end position="365"/>
    </location>
</feature>
<name>A0A177AUB5_9BILA</name>
<dbReference type="GO" id="GO:0006616">
    <property type="term" value="P:SRP-dependent cotranslational protein targeting to membrane, translocation"/>
    <property type="evidence" value="ECO:0007669"/>
    <property type="project" value="InterPro"/>
</dbReference>
<evidence type="ECO:0000256" key="7">
    <source>
        <dbReference type="ARBA" id="ARBA00023136"/>
    </source>
</evidence>
<feature type="transmembrane region" description="Helical" evidence="8">
    <location>
        <begin position="294"/>
        <end position="316"/>
    </location>
</feature>
<protein>
    <submittedName>
        <fullName evidence="9">Translocating chain-associated membrane protein 1-like 1</fullName>
    </submittedName>
</protein>
<dbReference type="GO" id="GO:0005789">
    <property type="term" value="C:endoplasmic reticulum membrane"/>
    <property type="evidence" value="ECO:0007669"/>
    <property type="project" value="TreeGrafter"/>
</dbReference>
<dbReference type="AlphaFoldDB" id="A0A177AUB5"/>
<evidence type="ECO:0000313" key="10">
    <source>
        <dbReference type="Proteomes" id="UP000078046"/>
    </source>
</evidence>
<reference evidence="9 10" key="1">
    <citation type="submission" date="2016-04" db="EMBL/GenBank/DDBJ databases">
        <title>The genome of Intoshia linei affirms orthonectids as highly simplified spiralians.</title>
        <authorList>
            <person name="Mikhailov K.V."/>
            <person name="Slusarev G.S."/>
            <person name="Nikitin M.A."/>
            <person name="Logacheva M.D."/>
            <person name="Penin A."/>
            <person name="Aleoshin V."/>
            <person name="Panchin Y.V."/>
        </authorList>
    </citation>
    <scope>NUCLEOTIDE SEQUENCE [LARGE SCALE GENOMIC DNA]</scope>
    <source>
        <strain evidence="9">Intl2013</strain>
        <tissue evidence="9">Whole animal</tissue>
    </source>
</reference>
<dbReference type="InterPro" id="IPR016447">
    <property type="entry name" value="Translocation_assoc_membrane"/>
</dbReference>
<dbReference type="GO" id="GO:0005901">
    <property type="term" value="C:caveola"/>
    <property type="evidence" value="ECO:0007669"/>
    <property type="project" value="UniProtKB-SubCell"/>
</dbReference>
<accession>A0A177AUB5</accession>
<feature type="transmembrane region" description="Helical" evidence="8">
    <location>
        <begin position="256"/>
        <end position="282"/>
    </location>
</feature>
<keyword evidence="8" id="KW-1133">Transmembrane helix</keyword>
<keyword evidence="7 8" id="KW-0472">Membrane</keyword>
<dbReference type="OrthoDB" id="5917823at2759"/>
<evidence type="ECO:0000256" key="2">
    <source>
        <dbReference type="ARBA" id="ARBA00004395"/>
    </source>
</evidence>
<dbReference type="PANTHER" id="PTHR12371">
    <property type="entry name" value="TRANSLOCATION ASSOCIATED MEMBRANE PROTEIN"/>
    <property type="match status" value="1"/>
</dbReference>
<evidence type="ECO:0000313" key="9">
    <source>
        <dbReference type="EMBL" id="OAF65598.1"/>
    </source>
</evidence>
<gene>
    <name evidence="9" type="ORF">A3Q56_06701</name>
</gene>
<proteinExistence type="inferred from homology"/>
<evidence type="ECO:0000256" key="6">
    <source>
        <dbReference type="ARBA" id="ARBA00023034"/>
    </source>
</evidence>
<keyword evidence="5" id="KW-1003">Cell membrane</keyword>
<dbReference type="InterPro" id="IPR018361">
    <property type="entry name" value="Caveolin_CS"/>
</dbReference>
<keyword evidence="8" id="KW-0812">Transmembrane</keyword>
<sequence>MAYRRPKPKTLSMFSLEYYKKNKGDTATIFLLIITAGCVNRITSLISNKFVFMQHEFEYENNVYPNSVWERKLSFGVYDFLTIIYYAVVCFIIDDIIRESICEKLIKPMRPSKTTNTKLIETSRVLFSNIISVAMGIFILYNDKSFIVSTHDLIDIERNSDYISYFVKFWFVLQVGNWIQSFVNIYFTKVNSTDLSNRWIYYSYHLILPVSFIYFKLYRFGFVVMMINYSVEFLMNLTTCILHMSEYYNLYINKTVIFFYNLMTLIARILLIYMHLFIMTQIKSSLYNLISNNVAFVIFSAIMIIHQVWLLAYLFISNRKALKIVNALKSANFICKLIHDLEKKVQHVLRAILLLIFLIFTDYSVQKERYVWLNLLRKYWMSVPVDDLNMLIRDPQGINDHLQDQGSLSIKLNLLNNLIMYKSPPLLIFKGRMAYVRFEDVIAEPDGTNSPEWSWRAGYWCFHGGKNFCYKNEQCSFSYNSYKYITSLAFC</sequence>
<feature type="transmembrane region" description="Helical" evidence="8">
    <location>
        <begin position="162"/>
        <end position="187"/>
    </location>
</feature>
<comment type="subcellular location">
    <subcellularLocation>
        <location evidence="1">Cell membrane</location>
        <topology evidence="1">Peripheral membrane protein</topology>
    </subcellularLocation>
    <subcellularLocation>
        <location evidence="2">Golgi apparatus membrane</location>
        <topology evidence="2">Peripheral membrane protein</topology>
    </subcellularLocation>
    <subcellularLocation>
        <location evidence="3">Membrane</location>
        <location evidence="3">Caveola</location>
        <topology evidence="3">Peripheral membrane protein</topology>
    </subcellularLocation>
</comment>
<evidence type="ECO:0000256" key="5">
    <source>
        <dbReference type="ARBA" id="ARBA00022475"/>
    </source>
</evidence>
<feature type="transmembrane region" description="Helical" evidence="8">
    <location>
        <begin position="199"/>
        <end position="217"/>
    </location>
</feature>
<evidence type="ECO:0000256" key="3">
    <source>
        <dbReference type="ARBA" id="ARBA00004543"/>
    </source>
</evidence>
<evidence type="ECO:0000256" key="1">
    <source>
        <dbReference type="ARBA" id="ARBA00004202"/>
    </source>
</evidence>
<keyword evidence="6" id="KW-0333">Golgi apparatus</keyword>
<dbReference type="Proteomes" id="UP000078046">
    <property type="component" value="Unassembled WGS sequence"/>
</dbReference>
<evidence type="ECO:0000256" key="8">
    <source>
        <dbReference type="SAM" id="Phobius"/>
    </source>
</evidence>
<feature type="transmembrane region" description="Helical" evidence="8">
    <location>
        <begin position="223"/>
        <end position="244"/>
    </location>
</feature>
<keyword evidence="10" id="KW-1185">Reference proteome</keyword>
<dbReference type="GO" id="GO:0045048">
    <property type="term" value="P:protein insertion into ER membrane"/>
    <property type="evidence" value="ECO:0007669"/>
    <property type="project" value="TreeGrafter"/>
</dbReference>
<dbReference type="GO" id="GO:0000139">
    <property type="term" value="C:Golgi membrane"/>
    <property type="evidence" value="ECO:0007669"/>
    <property type="project" value="UniProtKB-SubCell"/>
</dbReference>
<dbReference type="InterPro" id="IPR001612">
    <property type="entry name" value="Caveolin"/>
</dbReference>
<feature type="transmembrane region" description="Helical" evidence="8">
    <location>
        <begin position="75"/>
        <end position="97"/>
    </location>
</feature>
<dbReference type="PANTHER" id="PTHR12371:SF11">
    <property type="entry name" value="TRANSLOCATING CHAIN-ASSOCIATED MEMBRANE PROTEIN"/>
    <property type="match status" value="1"/>
</dbReference>
<dbReference type="PROSITE" id="PS01210">
    <property type="entry name" value="CAVEOLIN"/>
    <property type="match status" value="1"/>
</dbReference>
<evidence type="ECO:0000256" key="4">
    <source>
        <dbReference type="ARBA" id="ARBA00010988"/>
    </source>
</evidence>
<comment type="caution">
    <text evidence="9">The sequence shown here is derived from an EMBL/GenBank/DDBJ whole genome shotgun (WGS) entry which is preliminary data.</text>
</comment>